<dbReference type="AlphaFoldDB" id="A0A7V8V281"/>
<keyword evidence="2" id="KW-1185">Reference proteome</keyword>
<accession>A0A7V8V281</accession>
<evidence type="ECO:0000313" key="1">
    <source>
        <dbReference type="EMBL" id="MBA2113605.1"/>
    </source>
</evidence>
<reference evidence="1 2" key="1">
    <citation type="submission" date="2020-05" db="EMBL/GenBank/DDBJ databases">
        <title>Bremerella alba sp. nov., a novel planctomycete isolated from the surface of the macroalga Fucus spiralis.</title>
        <authorList>
            <person name="Godinho O."/>
            <person name="Botelho R."/>
            <person name="Albuquerque L."/>
            <person name="Wiegand S."/>
            <person name="Da Costa M.S."/>
            <person name="Lobo-Da-Cunha A."/>
            <person name="Jogler C."/>
            <person name="Lage O.M."/>
        </authorList>
    </citation>
    <scope>NUCLEOTIDE SEQUENCE [LARGE SCALE GENOMIC DNA]</scope>
    <source>
        <strain evidence="1 2">FF15</strain>
    </source>
</reference>
<organism evidence="1 2">
    <name type="scientific">Bremerella alba</name>
    <dbReference type="NCBI Taxonomy" id="980252"/>
    <lineage>
        <taxon>Bacteria</taxon>
        <taxon>Pseudomonadati</taxon>
        <taxon>Planctomycetota</taxon>
        <taxon>Planctomycetia</taxon>
        <taxon>Pirellulales</taxon>
        <taxon>Pirellulaceae</taxon>
        <taxon>Bremerella</taxon>
    </lineage>
</organism>
<protein>
    <submittedName>
        <fullName evidence="1">Uncharacterized protein</fullName>
    </submittedName>
</protein>
<sequence>MPPLRLLSLFALAIILPAANIALSADLTDWPKWRGLNDTGSSPLVGLPIEWNVEKVLW</sequence>
<evidence type="ECO:0000313" key="2">
    <source>
        <dbReference type="Proteomes" id="UP000551616"/>
    </source>
</evidence>
<gene>
    <name evidence="1" type="ORF">HOV93_07540</name>
</gene>
<comment type="caution">
    <text evidence="1">The sequence shown here is derived from an EMBL/GenBank/DDBJ whole genome shotgun (WGS) entry which is preliminary data.</text>
</comment>
<proteinExistence type="predicted"/>
<dbReference type="EMBL" id="JABRWO010000002">
    <property type="protein sequence ID" value="MBA2113605.1"/>
    <property type="molecule type" value="Genomic_DNA"/>
</dbReference>
<name>A0A7V8V281_9BACT</name>
<dbReference type="Proteomes" id="UP000551616">
    <property type="component" value="Unassembled WGS sequence"/>
</dbReference>